<organism evidence="2 3">
    <name type="scientific">Telmatospirillum siberiense</name>
    <dbReference type="NCBI Taxonomy" id="382514"/>
    <lineage>
        <taxon>Bacteria</taxon>
        <taxon>Pseudomonadati</taxon>
        <taxon>Pseudomonadota</taxon>
        <taxon>Alphaproteobacteria</taxon>
        <taxon>Rhodospirillales</taxon>
        <taxon>Rhodospirillaceae</taxon>
        <taxon>Telmatospirillum</taxon>
    </lineage>
</organism>
<sequence length="60" mass="6182">MQQAAEGTQQVTQNIGGVSDAATETGHSAHGVLTAATSLARESDSLRRVVDGFLKDVRAA</sequence>
<dbReference type="Gene3D" id="1.10.287.950">
    <property type="entry name" value="Methyl-accepting chemotaxis protein"/>
    <property type="match status" value="1"/>
</dbReference>
<feature type="region of interest" description="Disordered" evidence="1">
    <location>
        <begin position="1"/>
        <end position="23"/>
    </location>
</feature>
<evidence type="ECO:0000313" key="3">
    <source>
        <dbReference type="Proteomes" id="UP000233293"/>
    </source>
</evidence>
<dbReference type="Proteomes" id="UP000233293">
    <property type="component" value="Unassembled WGS sequence"/>
</dbReference>
<protein>
    <recommendedName>
        <fullName evidence="4">Methyl-accepting chemotaxis protein</fullName>
    </recommendedName>
</protein>
<proteinExistence type="predicted"/>
<evidence type="ECO:0008006" key="4">
    <source>
        <dbReference type="Google" id="ProtNLM"/>
    </source>
</evidence>
<gene>
    <name evidence="2" type="ORF">CWS72_15105</name>
</gene>
<reference evidence="3" key="1">
    <citation type="submission" date="2017-12" db="EMBL/GenBank/DDBJ databases">
        <title>Draft genome sequence of Telmatospirillum siberiense 26-4b1T, an acidotolerant peatland alphaproteobacterium potentially involved in sulfur cycling.</title>
        <authorList>
            <person name="Hausmann B."/>
            <person name="Pjevac P."/>
            <person name="Schreck K."/>
            <person name="Herbold C.W."/>
            <person name="Daims H."/>
            <person name="Wagner M."/>
            <person name="Pester M."/>
            <person name="Loy A."/>
        </authorList>
    </citation>
    <scope>NUCLEOTIDE SEQUENCE [LARGE SCALE GENOMIC DNA]</scope>
    <source>
        <strain evidence="3">26-4b1</strain>
    </source>
</reference>
<dbReference type="AlphaFoldDB" id="A0A2N3PT75"/>
<keyword evidence="3" id="KW-1185">Reference proteome</keyword>
<name>A0A2N3PT75_9PROT</name>
<accession>A0A2N3PT75</accession>
<evidence type="ECO:0000313" key="2">
    <source>
        <dbReference type="EMBL" id="PKU23609.1"/>
    </source>
</evidence>
<evidence type="ECO:0000256" key="1">
    <source>
        <dbReference type="SAM" id="MobiDB-lite"/>
    </source>
</evidence>
<dbReference type="EMBL" id="PIUM01000018">
    <property type="protein sequence ID" value="PKU23609.1"/>
    <property type="molecule type" value="Genomic_DNA"/>
</dbReference>
<feature type="compositionally biased region" description="Polar residues" evidence="1">
    <location>
        <begin position="1"/>
        <end position="16"/>
    </location>
</feature>
<comment type="caution">
    <text evidence="2">The sequence shown here is derived from an EMBL/GenBank/DDBJ whole genome shotgun (WGS) entry which is preliminary data.</text>
</comment>